<evidence type="ECO:0000313" key="10">
    <source>
        <dbReference type="Proteomes" id="UP000694523"/>
    </source>
</evidence>
<evidence type="ECO:0000256" key="5">
    <source>
        <dbReference type="ARBA" id="ARBA00022737"/>
    </source>
</evidence>
<dbReference type="Gene3D" id="2.60.40.10">
    <property type="entry name" value="Immunoglobulins"/>
    <property type="match status" value="3"/>
</dbReference>
<keyword evidence="3" id="KW-0245">EGF-like domain</keyword>
<feature type="domain" description="Fibrinogen C-terminal" evidence="8">
    <location>
        <begin position="268"/>
        <end position="483"/>
    </location>
</feature>
<sequence length="494" mass="55365">MAHPQEYSVHGNERTLVLKGLMGGTEYEIELYGIKLGWRSQGISGTAQTGLGTPQELHFSDVTDSSAIVHWSKSQSPVDNYRITYVPFEGGSPLMVTVDGSVLEALLPNMNPGKTYQVTVNAVKGLEESDSSTDTVTTALDRPEHLTAINVTDISAMLQWQPSEAAVDEYVVTYRADTTRPVVEHVPGNTVELQMGSLTPATHYTVALHAVKEAQKSDATLTWRPPQAAVTGYTLSFSAAGGTVRVCVILSQYTLVDISLKFKKHTIGQQHRFPKDCAQIFLNGETSSGLYTIHVGGEESQPLQVYCDMTTDAGGWLVFLRRQNGELEFFRNWKNYTAGFGNMNNEFWLGLFNLHKITSSEQYELRVDLRDNGESAYAQYDKFTVAEPRTRYKIYIGAYSGTAGDSMIYHQGRPFSTYDNDNDIAVTNCALSYKGAFWYKNCHRVNLMGKYGDSSHSKGINWFHWKGHEHSIEFAEMKIRPANYRKFENRKKRS</sequence>
<dbReference type="GO" id="GO:0030155">
    <property type="term" value="P:regulation of cell adhesion"/>
    <property type="evidence" value="ECO:0007669"/>
    <property type="project" value="TreeGrafter"/>
</dbReference>
<dbReference type="PROSITE" id="PS50853">
    <property type="entry name" value="FN3"/>
    <property type="match status" value="2"/>
</dbReference>
<dbReference type="PROSITE" id="PS51406">
    <property type="entry name" value="FIBRINOGEN_C_2"/>
    <property type="match status" value="1"/>
</dbReference>
<dbReference type="InterPro" id="IPR050991">
    <property type="entry name" value="ECM_Regulatory_Proteins"/>
</dbReference>
<dbReference type="InterPro" id="IPR036116">
    <property type="entry name" value="FN3_sf"/>
</dbReference>
<proteinExistence type="predicted"/>
<name>A0A8C6V0A4_9GOBI</name>
<dbReference type="AlphaFoldDB" id="A0A8C6V0A4"/>
<evidence type="ECO:0000256" key="6">
    <source>
        <dbReference type="ARBA" id="ARBA00023157"/>
    </source>
</evidence>
<evidence type="ECO:0000256" key="3">
    <source>
        <dbReference type="ARBA" id="ARBA00022536"/>
    </source>
</evidence>
<dbReference type="PANTHER" id="PTHR46708:SF1">
    <property type="entry name" value="TENASCIN"/>
    <property type="match status" value="1"/>
</dbReference>
<dbReference type="Pfam" id="PF00147">
    <property type="entry name" value="Fibrinogen_C"/>
    <property type="match status" value="1"/>
</dbReference>
<dbReference type="NCBIfam" id="NF040941">
    <property type="entry name" value="GGGWT_bact"/>
    <property type="match status" value="1"/>
</dbReference>
<feature type="domain" description="Fibronectin type-III" evidence="7">
    <location>
        <begin position="53"/>
        <end position="142"/>
    </location>
</feature>
<protein>
    <recommendedName>
        <fullName evidence="11">Tenascin</fullName>
    </recommendedName>
</protein>
<evidence type="ECO:0000256" key="1">
    <source>
        <dbReference type="ARBA" id="ARBA00004498"/>
    </source>
</evidence>
<evidence type="ECO:0000259" key="7">
    <source>
        <dbReference type="PROSITE" id="PS50853"/>
    </source>
</evidence>
<evidence type="ECO:0000256" key="4">
    <source>
        <dbReference type="ARBA" id="ARBA00022729"/>
    </source>
</evidence>
<dbReference type="PANTHER" id="PTHR46708">
    <property type="entry name" value="TENASCIN"/>
    <property type="match status" value="1"/>
</dbReference>
<keyword evidence="10" id="KW-1185">Reference proteome</keyword>
<dbReference type="FunFam" id="3.90.215.10:FF:000001">
    <property type="entry name" value="Tenascin isoform 1"/>
    <property type="match status" value="1"/>
</dbReference>
<dbReference type="Pfam" id="PF00041">
    <property type="entry name" value="fn3"/>
    <property type="match status" value="2"/>
</dbReference>
<reference evidence="9" key="2">
    <citation type="submission" date="2025-09" db="UniProtKB">
        <authorList>
            <consortium name="Ensembl"/>
        </authorList>
    </citation>
    <scope>IDENTIFICATION</scope>
</reference>
<dbReference type="Gene3D" id="3.90.215.10">
    <property type="entry name" value="Gamma Fibrinogen, chain A, domain 1"/>
    <property type="match status" value="1"/>
</dbReference>
<keyword evidence="6" id="KW-1015">Disulfide bond</keyword>
<dbReference type="InterPro" id="IPR003961">
    <property type="entry name" value="FN3_dom"/>
</dbReference>
<dbReference type="CDD" id="cd00063">
    <property type="entry name" value="FN3"/>
    <property type="match status" value="2"/>
</dbReference>
<dbReference type="Proteomes" id="UP000694523">
    <property type="component" value="Unplaced"/>
</dbReference>
<evidence type="ECO:0000259" key="8">
    <source>
        <dbReference type="PROSITE" id="PS51406"/>
    </source>
</evidence>
<keyword evidence="2" id="KW-0272">Extracellular matrix</keyword>
<organism evidence="9 10">
    <name type="scientific">Neogobius melanostomus</name>
    <name type="common">round goby</name>
    <dbReference type="NCBI Taxonomy" id="47308"/>
    <lineage>
        <taxon>Eukaryota</taxon>
        <taxon>Metazoa</taxon>
        <taxon>Chordata</taxon>
        <taxon>Craniata</taxon>
        <taxon>Vertebrata</taxon>
        <taxon>Euteleostomi</taxon>
        <taxon>Actinopterygii</taxon>
        <taxon>Neopterygii</taxon>
        <taxon>Teleostei</taxon>
        <taxon>Neoteleostei</taxon>
        <taxon>Acanthomorphata</taxon>
        <taxon>Gobiaria</taxon>
        <taxon>Gobiiformes</taxon>
        <taxon>Gobioidei</taxon>
        <taxon>Gobiidae</taxon>
        <taxon>Benthophilinae</taxon>
        <taxon>Neogobiini</taxon>
        <taxon>Neogobius</taxon>
    </lineage>
</organism>
<dbReference type="SUPFAM" id="SSF56496">
    <property type="entry name" value="Fibrinogen C-terminal domain-like"/>
    <property type="match status" value="1"/>
</dbReference>
<dbReference type="GO" id="GO:0005615">
    <property type="term" value="C:extracellular space"/>
    <property type="evidence" value="ECO:0007669"/>
    <property type="project" value="TreeGrafter"/>
</dbReference>
<keyword evidence="4" id="KW-0732">Signal</keyword>
<dbReference type="InterPro" id="IPR002181">
    <property type="entry name" value="Fibrinogen_a/b/g_C_dom"/>
</dbReference>
<keyword evidence="2" id="KW-0964">Secreted</keyword>
<dbReference type="InterPro" id="IPR013783">
    <property type="entry name" value="Ig-like_fold"/>
</dbReference>
<dbReference type="SUPFAM" id="SSF49265">
    <property type="entry name" value="Fibronectin type III"/>
    <property type="match status" value="3"/>
</dbReference>
<dbReference type="InterPro" id="IPR036056">
    <property type="entry name" value="Fibrinogen-like_C"/>
</dbReference>
<evidence type="ECO:0000313" key="9">
    <source>
        <dbReference type="Ensembl" id="ENSNMLP00000043337.1"/>
    </source>
</evidence>
<feature type="domain" description="Fibronectin type-III" evidence="7">
    <location>
        <begin position="143"/>
        <end position="237"/>
    </location>
</feature>
<comment type="subcellular location">
    <subcellularLocation>
        <location evidence="1">Secreted</location>
        <location evidence="1">Extracellular space</location>
        <location evidence="1">Extracellular matrix</location>
    </subcellularLocation>
</comment>
<dbReference type="CDD" id="cd00087">
    <property type="entry name" value="FReD"/>
    <property type="match status" value="1"/>
</dbReference>
<evidence type="ECO:0008006" key="11">
    <source>
        <dbReference type="Google" id="ProtNLM"/>
    </source>
</evidence>
<dbReference type="GO" id="GO:0031175">
    <property type="term" value="P:neuron projection development"/>
    <property type="evidence" value="ECO:0007669"/>
    <property type="project" value="TreeGrafter"/>
</dbReference>
<dbReference type="InterPro" id="IPR014716">
    <property type="entry name" value="Fibrinogen_a/b/g_C_1"/>
</dbReference>
<dbReference type="SMART" id="SM00060">
    <property type="entry name" value="FN3"/>
    <property type="match status" value="2"/>
</dbReference>
<dbReference type="SMART" id="SM00186">
    <property type="entry name" value="FBG"/>
    <property type="match status" value="1"/>
</dbReference>
<evidence type="ECO:0000256" key="2">
    <source>
        <dbReference type="ARBA" id="ARBA00022530"/>
    </source>
</evidence>
<dbReference type="Ensembl" id="ENSNMLT00000048111.1">
    <property type="protein sequence ID" value="ENSNMLP00000043337.1"/>
    <property type="gene ID" value="ENSNMLG00000026299.1"/>
</dbReference>
<keyword evidence="5" id="KW-0677">Repeat</keyword>
<reference evidence="9" key="1">
    <citation type="submission" date="2025-08" db="UniProtKB">
        <authorList>
            <consortium name="Ensembl"/>
        </authorList>
    </citation>
    <scope>IDENTIFICATION</scope>
</reference>
<accession>A0A8C6V0A4</accession>